<gene>
    <name evidence="8" type="ORF">VSP0166_LOCUS1367</name>
</gene>
<evidence type="ECO:0000256" key="3">
    <source>
        <dbReference type="ARBA" id="ARBA00022729"/>
    </source>
</evidence>
<dbReference type="PANTHER" id="PTHR11247">
    <property type="entry name" value="PALMITOYL-PROTEIN THIOESTERASE/DOLICHYLDIPHOSPHATASE 1"/>
    <property type="match status" value="1"/>
</dbReference>
<dbReference type="EC" id="3.1.2.22" evidence="1"/>
<dbReference type="Gene3D" id="3.40.50.1820">
    <property type="entry name" value="alpha/beta hydrolase"/>
    <property type="match status" value="1"/>
</dbReference>
<reference evidence="8" key="1">
    <citation type="submission" date="2021-01" db="EMBL/GenBank/DDBJ databases">
        <authorList>
            <person name="Corre E."/>
            <person name="Pelletier E."/>
            <person name="Niang G."/>
            <person name="Scheremetjew M."/>
            <person name="Finn R."/>
            <person name="Kale V."/>
            <person name="Holt S."/>
            <person name="Cochrane G."/>
            <person name="Meng A."/>
            <person name="Brown T."/>
            <person name="Cohen L."/>
        </authorList>
    </citation>
    <scope>NUCLEOTIDE SEQUENCE</scope>
    <source>
        <strain evidence="8">DIVA3 518/3/11/1/6</strain>
    </source>
</reference>
<keyword evidence="6" id="KW-0325">Glycoprotein</keyword>
<protein>
    <recommendedName>
        <fullName evidence="2">Palmitoyl-protein thioesterase 1</fullName>
        <ecNumber evidence="1">3.1.2.22</ecNumber>
    </recommendedName>
    <alternativeName>
        <fullName evidence="7">Palmitoyl-protein hydrolase 1</fullName>
    </alternativeName>
</protein>
<keyword evidence="5" id="KW-1015">Disulfide bond</keyword>
<accession>A0A7S4HJU5</accession>
<dbReference type="Pfam" id="PF02089">
    <property type="entry name" value="Palm_thioest"/>
    <property type="match status" value="1"/>
</dbReference>
<evidence type="ECO:0000256" key="7">
    <source>
        <dbReference type="ARBA" id="ARBA00031934"/>
    </source>
</evidence>
<evidence type="ECO:0000256" key="1">
    <source>
        <dbReference type="ARBA" id="ARBA00012423"/>
    </source>
</evidence>
<dbReference type="PANTHER" id="PTHR11247:SF8">
    <property type="entry name" value="PALMITOYL-PROTEIN THIOESTERASE 1"/>
    <property type="match status" value="1"/>
</dbReference>
<proteinExistence type="predicted"/>
<dbReference type="InterPro" id="IPR029058">
    <property type="entry name" value="AB_hydrolase_fold"/>
</dbReference>
<dbReference type="GO" id="GO:0006898">
    <property type="term" value="P:receptor-mediated endocytosis"/>
    <property type="evidence" value="ECO:0007669"/>
    <property type="project" value="TreeGrafter"/>
</dbReference>
<evidence type="ECO:0000256" key="2">
    <source>
        <dbReference type="ARBA" id="ARBA00014212"/>
    </source>
</evidence>
<sequence>MGGQHQGVFGVPDCSAANHTLCEIMRRMLDLGAYLPLVQEYSVQAQYWHDPIQEQFYADHNIFLPGINNEVYVNSTYKENMLSLQNFAMIKFLNDTVVQPRESEWFGFYAPGQDSEVIPLEQTQLYIDDVLGLQELNNSNRLWMIPCEGNHLEFTNEYFIDVVIGPFLNQTFSS</sequence>
<name>A0A7S4HJU5_9EUKA</name>
<dbReference type="GO" id="GO:0005764">
    <property type="term" value="C:lysosome"/>
    <property type="evidence" value="ECO:0007669"/>
    <property type="project" value="TreeGrafter"/>
</dbReference>
<organism evidence="8">
    <name type="scientific">Vannella robusta</name>
    <dbReference type="NCBI Taxonomy" id="1487602"/>
    <lineage>
        <taxon>Eukaryota</taxon>
        <taxon>Amoebozoa</taxon>
        <taxon>Discosea</taxon>
        <taxon>Flabellinia</taxon>
        <taxon>Vannellidae</taxon>
        <taxon>Vannella</taxon>
    </lineage>
</organism>
<evidence type="ECO:0000256" key="6">
    <source>
        <dbReference type="ARBA" id="ARBA00023180"/>
    </source>
</evidence>
<dbReference type="SUPFAM" id="SSF53474">
    <property type="entry name" value="alpha/beta-Hydrolases"/>
    <property type="match status" value="1"/>
</dbReference>
<dbReference type="GO" id="GO:0008474">
    <property type="term" value="F:palmitoyl-(protein) hydrolase activity"/>
    <property type="evidence" value="ECO:0007669"/>
    <property type="project" value="UniProtKB-EC"/>
</dbReference>
<evidence type="ECO:0000256" key="5">
    <source>
        <dbReference type="ARBA" id="ARBA00023157"/>
    </source>
</evidence>
<evidence type="ECO:0000256" key="4">
    <source>
        <dbReference type="ARBA" id="ARBA00022801"/>
    </source>
</evidence>
<dbReference type="EMBL" id="HBKP01001880">
    <property type="protein sequence ID" value="CAE2201436.1"/>
    <property type="molecule type" value="Transcribed_RNA"/>
</dbReference>
<evidence type="ECO:0000313" key="8">
    <source>
        <dbReference type="EMBL" id="CAE2201436.1"/>
    </source>
</evidence>
<dbReference type="InterPro" id="IPR002472">
    <property type="entry name" value="Palm_thioest"/>
</dbReference>
<keyword evidence="3" id="KW-0732">Signal</keyword>
<keyword evidence="4" id="KW-0378">Hydrolase</keyword>
<dbReference type="PRINTS" id="PR00414">
    <property type="entry name" value="PPTHIESTRASE"/>
</dbReference>
<dbReference type="AlphaFoldDB" id="A0A7S4HJU5"/>